<dbReference type="EMBL" id="QRCM01000001">
    <property type="protein sequence ID" value="TXG89840.1"/>
    <property type="molecule type" value="Genomic_DNA"/>
</dbReference>
<name>A0A6P2CD39_9NOCA</name>
<sequence>MSEPPVPGDDVADVHAAAEEFERAVVANDADAISALVTPDWVLVDGDGVGGRGTFLDLVASGDLVHNAMATVEGTERIRIHGDTAVRTARVTNTAEFGGRRFDADEWTTDVYIRTGTGWRCVASHTTPVAEA</sequence>
<gene>
    <name evidence="2" type="ORF">DW322_05950</name>
</gene>
<protein>
    <submittedName>
        <fullName evidence="2">Nuclear transport factor 2 family protein</fullName>
    </submittedName>
</protein>
<evidence type="ECO:0000259" key="1">
    <source>
        <dbReference type="Pfam" id="PF14534"/>
    </source>
</evidence>
<dbReference type="Pfam" id="PF14534">
    <property type="entry name" value="DUF4440"/>
    <property type="match status" value="1"/>
</dbReference>
<comment type="caution">
    <text evidence="2">The sequence shown here is derived from an EMBL/GenBank/DDBJ whole genome shotgun (WGS) entry which is preliminary data.</text>
</comment>
<dbReference type="Proteomes" id="UP000471120">
    <property type="component" value="Unassembled WGS sequence"/>
</dbReference>
<dbReference type="RefSeq" id="WP_010839927.1">
    <property type="nucleotide sequence ID" value="NZ_QRCM01000001.1"/>
</dbReference>
<dbReference type="InterPro" id="IPR032710">
    <property type="entry name" value="NTF2-like_dom_sf"/>
</dbReference>
<reference evidence="2 3" key="1">
    <citation type="submission" date="2018-07" db="EMBL/GenBank/DDBJ databases">
        <title>Genome sequence of Rhodococcus rhodnii ATCC 35071 from Rhodnius prolixus.</title>
        <authorList>
            <person name="Patel V."/>
            <person name="Vogel K.J."/>
        </authorList>
    </citation>
    <scope>NUCLEOTIDE SEQUENCE [LARGE SCALE GENOMIC DNA]</scope>
    <source>
        <strain evidence="2 3">ATCC 35071</strain>
    </source>
</reference>
<dbReference type="AlphaFoldDB" id="A0A6P2CD39"/>
<evidence type="ECO:0000313" key="2">
    <source>
        <dbReference type="EMBL" id="TXG89840.1"/>
    </source>
</evidence>
<evidence type="ECO:0000313" key="3">
    <source>
        <dbReference type="Proteomes" id="UP000471120"/>
    </source>
</evidence>
<feature type="domain" description="DUF4440" evidence="1">
    <location>
        <begin position="14"/>
        <end position="121"/>
    </location>
</feature>
<organism evidence="2 3">
    <name type="scientific">Rhodococcus rhodnii</name>
    <dbReference type="NCBI Taxonomy" id="38312"/>
    <lineage>
        <taxon>Bacteria</taxon>
        <taxon>Bacillati</taxon>
        <taxon>Actinomycetota</taxon>
        <taxon>Actinomycetes</taxon>
        <taxon>Mycobacteriales</taxon>
        <taxon>Nocardiaceae</taxon>
        <taxon>Rhodococcus</taxon>
    </lineage>
</organism>
<dbReference type="SUPFAM" id="SSF54427">
    <property type="entry name" value="NTF2-like"/>
    <property type="match status" value="1"/>
</dbReference>
<dbReference type="Gene3D" id="3.10.450.50">
    <property type="match status" value="1"/>
</dbReference>
<proteinExistence type="predicted"/>
<accession>A0A6P2CD39</accession>
<dbReference type="InterPro" id="IPR027843">
    <property type="entry name" value="DUF4440"/>
</dbReference>